<evidence type="ECO:0000313" key="3">
    <source>
        <dbReference type="EMBL" id="KAK0385250.1"/>
    </source>
</evidence>
<dbReference type="SUPFAM" id="SSF56059">
    <property type="entry name" value="Glutathione synthetase ATP-binding domain-like"/>
    <property type="match status" value="1"/>
</dbReference>
<dbReference type="InterPro" id="IPR004344">
    <property type="entry name" value="TTL/TTLL_fam"/>
</dbReference>
<feature type="compositionally biased region" description="Low complexity" evidence="1">
    <location>
        <begin position="1"/>
        <end position="10"/>
    </location>
</feature>
<feature type="domain" description="Survival protein SurE-like phosphatase/nucleotidase" evidence="2">
    <location>
        <begin position="440"/>
        <end position="658"/>
    </location>
</feature>
<feature type="compositionally biased region" description="Basic and acidic residues" evidence="1">
    <location>
        <begin position="395"/>
        <end position="410"/>
    </location>
</feature>
<dbReference type="PANTHER" id="PTHR47551">
    <property type="entry name" value="TUBULIN--TYROSINE LIGASE PBY1-RELATED"/>
    <property type="match status" value="1"/>
</dbReference>
<keyword evidence="4" id="KW-1185">Reference proteome</keyword>
<dbReference type="NCBIfam" id="TIGR00087">
    <property type="entry name" value="surE"/>
    <property type="match status" value="1"/>
</dbReference>
<dbReference type="Gene3D" id="3.40.1210.10">
    <property type="entry name" value="Survival protein SurE-like phosphatase/nucleotidase"/>
    <property type="match status" value="1"/>
</dbReference>
<feature type="region of interest" description="Disordered" evidence="1">
    <location>
        <begin position="197"/>
        <end position="254"/>
    </location>
</feature>
<comment type="caution">
    <text evidence="3">The sequence shown here is derived from an EMBL/GenBank/DDBJ whole genome shotgun (WGS) entry which is preliminary data.</text>
</comment>
<gene>
    <name evidence="3" type="ORF">NLU13_7726</name>
</gene>
<reference evidence="3" key="1">
    <citation type="submission" date="2022-10" db="EMBL/GenBank/DDBJ databases">
        <title>Determination and structural analysis of whole genome sequence of Sarocladium strictum F4-1.</title>
        <authorList>
            <person name="Hu L."/>
            <person name="Jiang Y."/>
        </authorList>
    </citation>
    <scope>NUCLEOTIDE SEQUENCE</scope>
    <source>
        <strain evidence="3">F4-1</strain>
    </source>
</reference>
<dbReference type="SUPFAM" id="SSF64167">
    <property type="entry name" value="SurE-like"/>
    <property type="match status" value="1"/>
</dbReference>
<dbReference type="GO" id="GO:0000932">
    <property type="term" value="C:P-body"/>
    <property type="evidence" value="ECO:0007669"/>
    <property type="project" value="TreeGrafter"/>
</dbReference>
<feature type="region of interest" description="Disordered" evidence="1">
    <location>
        <begin position="1"/>
        <end position="155"/>
    </location>
</feature>
<dbReference type="Gene3D" id="3.30.470.20">
    <property type="entry name" value="ATP-grasp fold, B domain"/>
    <property type="match status" value="1"/>
</dbReference>
<evidence type="ECO:0000313" key="4">
    <source>
        <dbReference type="Proteomes" id="UP001175261"/>
    </source>
</evidence>
<dbReference type="Pfam" id="PF01975">
    <property type="entry name" value="SurE"/>
    <property type="match status" value="1"/>
</dbReference>
<evidence type="ECO:0000259" key="2">
    <source>
        <dbReference type="Pfam" id="PF01975"/>
    </source>
</evidence>
<feature type="region of interest" description="Disordered" evidence="1">
    <location>
        <begin position="671"/>
        <end position="704"/>
    </location>
</feature>
<sequence>MASAMRGSRTPSPPPSGIRTPPAPRLGFHDDWQPYAPRKSARLANRTPSPQAPRRQAASPQPIKTITSAAKNALSSSIMSPMASPRKRRQPPTSDAARRVSGTLTAESTINAATSLGFDRSTPRKTSSTTFSHEHGMLPTPSKTPSKPPTKQSVQGLQSFARNLFQSEEDVMPNNKKRMPKKYSGMTLESFTAEAADDDSIEIFTDSKERVPERDHSADNPFYGESVSEPTKRRSKRRNVSVPGEKPQTVEEATERQDGMVYVFRGKRFFRKFAPEMDISETHADNETSSSLSRSSIKPRLLFPVQKASQPSVDDVDEEATTDIEDGREADDQELTVPQTPVKMSSKETETPQAPKFAPMSPPDTKRTTRSTNKLFEDATPIKKKERRSPFDTWPRTKDHKESGKKREAEPMFAPAKRTKAESETILLDKDLHSTIRMHILITNDDGPPSPQSSPYVHCLVKHLQDAGHVVSVCLPHTQRSWIGKAHMIGQTLKPYYYRPSPNIHGEDSEGSTHHRPSTTGDVEEWVLIDGTPASCVQIGLHHFFQDKGPIDLVVSGPNYGRNTTAVFALSSGTLGAALEAAVCRQRAIALSFAFFTRNHDPVVIEAACRHSVKVIEALWKQWPTDGSADLYSVNVPLVEGVEQNKTLWTEMLQNYWSQGSCFQEIDGSVEDEAREEEKIREGPGGEIDGQERPQQETRGHKHKHFKWAPRFTDVYQSVEEAAPGNDGWAVKEGHTSITPMKACFLQSQGINQMKELELSQAKTAPSGDAAASAMDDQQSVTAVVQYEDEYVQPLILGAFREVFPDGQVKVVEKLPESDALAKLCSEANNRLIQITQYETLDFELAASKSSYLINSYMIRKALIRKHFLTTTVDHWIAKNPESILREHVKRSEAFEVDYAEFLDDALIEAFDLRESMERNAEKESAEEREWWILKPGMSDRGQGIKLFSTLDELQEIFDVWEEERPDSDDEEEDNTAQEDAKRDYITTSHLRHFVAQPYIHPPLLVDNHKFHIRTYVLCTGSLSVHVYKPMLALFAAKSYVAPWTSSTDIETFLTNTCLQDSANANSVQLLSSLPLTPSLLTSIQEQIEKITGELFEGAARAMPVHFQTMPNAFEVYGVDFMVDEAESVWLLEVNAFPDFKQTGGELKEVVAGFWRGVVRKGVKGWLDGQENTEEGKDWAKVKEIDLGRK</sequence>
<dbReference type="PANTHER" id="PTHR47551:SF1">
    <property type="entry name" value="TUBULIN--TYROSINE LIGASE PBY1-RELATED"/>
    <property type="match status" value="1"/>
</dbReference>
<dbReference type="Pfam" id="PF03133">
    <property type="entry name" value="TTL"/>
    <property type="match status" value="1"/>
</dbReference>
<name>A0AA39L605_SARSR</name>
<proteinExistence type="predicted"/>
<feature type="compositionally biased region" description="Polar residues" evidence="1">
    <location>
        <begin position="58"/>
        <end position="79"/>
    </location>
</feature>
<dbReference type="InterPro" id="IPR036523">
    <property type="entry name" value="SurE-like_sf"/>
</dbReference>
<dbReference type="PROSITE" id="PS51221">
    <property type="entry name" value="TTL"/>
    <property type="match status" value="1"/>
</dbReference>
<feature type="compositionally biased region" description="Acidic residues" evidence="1">
    <location>
        <begin position="314"/>
        <end position="334"/>
    </location>
</feature>
<feature type="compositionally biased region" description="Basic and acidic residues" evidence="1">
    <location>
        <begin position="676"/>
        <end position="699"/>
    </location>
</feature>
<evidence type="ECO:0000256" key="1">
    <source>
        <dbReference type="SAM" id="MobiDB-lite"/>
    </source>
</evidence>
<dbReference type="AlphaFoldDB" id="A0AA39L605"/>
<feature type="region of interest" description="Disordered" evidence="1">
    <location>
        <begin position="384"/>
        <end position="422"/>
    </location>
</feature>
<accession>A0AA39L605</accession>
<feature type="compositionally biased region" description="Pro residues" evidence="1">
    <location>
        <begin position="11"/>
        <end position="24"/>
    </location>
</feature>
<dbReference type="Proteomes" id="UP001175261">
    <property type="component" value="Unassembled WGS sequence"/>
</dbReference>
<feature type="compositionally biased region" description="Low complexity" evidence="1">
    <location>
        <begin position="139"/>
        <end position="153"/>
    </location>
</feature>
<feature type="compositionally biased region" description="Polar residues" evidence="1">
    <location>
        <begin position="102"/>
        <end position="114"/>
    </location>
</feature>
<dbReference type="InterPro" id="IPR002828">
    <property type="entry name" value="SurE-like_Pase/nucleotidase"/>
</dbReference>
<protein>
    <recommendedName>
        <fullName evidence="2">Survival protein SurE-like phosphatase/nucleotidase domain-containing protein</fullName>
    </recommendedName>
</protein>
<feature type="region of interest" description="Disordered" evidence="1">
    <location>
        <begin position="962"/>
        <end position="982"/>
    </location>
</feature>
<feature type="compositionally biased region" description="Acidic residues" evidence="1">
    <location>
        <begin position="962"/>
        <end position="977"/>
    </location>
</feature>
<dbReference type="InterPro" id="IPR027746">
    <property type="entry name" value="TTL"/>
</dbReference>
<feature type="compositionally biased region" description="Basic and acidic residues" evidence="1">
    <location>
        <begin position="205"/>
        <end position="218"/>
    </location>
</feature>
<dbReference type="EMBL" id="JAPDFR010000007">
    <property type="protein sequence ID" value="KAK0385250.1"/>
    <property type="molecule type" value="Genomic_DNA"/>
</dbReference>
<feature type="region of interest" description="Disordered" evidence="1">
    <location>
        <begin position="274"/>
        <end position="370"/>
    </location>
</feature>
<organism evidence="3 4">
    <name type="scientific">Sarocladium strictum</name>
    <name type="common">Black bundle disease fungus</name>
    <name type="synonym">Acremonium strictum</name>
    <dbReference type="NCBI Taxonomy" id="5046"/>
    <lineage>
        <taxon>Eukaryota</taxon>
        <taxon>Fungi</taxon>
        <taxon>Dikarya</taxon>
        <taxon>Ascomycota</taxon>
        <taxon>Pezizomycotina</taxon>
        <taxon>Sordariomycetes</taxon>
        <taxon>Hypocreomycetidae</taxon>
        <taxon>Hypocreales</taxon>
        <taxon>Sarocladiaceae</taxon>
        <taxon>Sarocladium</taxon>
    </lineage>
</organism>
<dbReference type="GO" id="GO:0016787">
    <property type="term" value="F:hydrolase activity"/>
    <property type="evidence" value="ECO:0007669"/>
    <property type="project" value="InterPro"/>
</dbReference>